<dbReference type="eggNOG" id="COG2461">
    <property type="taxonomic scope" value="Bacteria"/>
</dbReference>
<dbReference type="GO" id="GO:0010181">
    <property type="term" value="F:FMN binding"/>
    <property type="evidence" value="ECO:0007669"/>
    <property type="project" value="TreeGrafter"/>
</dbReference>
<dbReference type="InterPro" id="IPR050712">
    <property type="entry name" value="NAD(P)H-dep_reductase"/>
</dbReference>
<evidence type="ECO:0000256" key="1">
    <source>
        <dbReference type="SAM" id="MobiDB-lite"/>
    </source>
</evidence>
<dbReference type="Gene3D" id="3.40.50.360">
    <property type="match status" value="1"/>
</dbReference>
<proteinExistence type="predicted"/>
<dbReference type="PANTHER" id="PTHR30543:SF21">
    <property type="entry name" value="NAD(P)H-DEPENDENT FMN REDUCTASE LOT6"/>
    <property type="match status" value="1"/>
</dbReference>
<dbReference type="GO" id="GO:0005829">
    <property type="term" value="C:cytosol"/>
    <property type="evidence" value="ECO:0007669"/>
    <property type="project" value="TreeGrafter"/>
</dbReference>
<dbReference type="eggNOG" id="COG0431">
    <property type="taxonomic scope" value="Bacteria"/>
</dbReference>
<feature type="domain" description="NADPH-dependent FMN reductase-like" evidence="2">
    <location>
        <begin position="1"/>
        <end position="147"/>
    </location>
</feature>
<dbReference type="EMBL" id="AEUZ02000001">
    <property type="protein sequence ID" value="EHJ56814.1"/>
    <property type="molecule type" value="Genomic_DNA"/>
</dbReference>
<dbReference type="AlphaFoldDB" id="G5KH82"/>
<dbReference type="GO" id="GO:0016491">
    <property type="term" value="F:oxidoreductase activity"/>
    <property type="evidence" value="ECO:0007669"/>
    <property type="project" value="UniProtKB-KW"/>
</dbReference>
<keyword evidence="3" id="KW-0560">Oxidoreductase</keyword>
<dbReference type="Pfam" id="PF13596">
    <property type="entry name" value="PAS_10"/>
    <property type="match status" value="1"/>
</dbReference>
<dbReference type="EC" id="1.7.-.-" evidence="3"/>
<dbReference type="PANTHER" id="PTHR30543">
    <property type="entry name" value="CHROMATE REDUCTASE"/>
    <property type="match status" value="1"/>
</dbReference>
<accession>G5KH82</accession>
<evidence type="ECO:0000313" key="4">
    <source>
        <dbReference type="Proteomes" id="UP000005388"/>
    </source>
</evidence>
<dbReference type="SUPFAM" id="SSF52218">
    <property type="entry name" value="Flavoproteins"/>
    <property type="match status" value="1"/>
</dbReference>
<name>G5KH82_9STRE</name>
<feature type="compositionally biased region" description="Low complexity" evidence="1">
    <location>
        <begin position="376"/>
        <end position="422"/>
    </location>
</feature>
<comment type="caution">
    <text evidence="3">The sequence shown here is derived from an EMBL/GenBank/DDBJ whole genome shotgun (WGS) entry which is preliminary data.</text>
</comment>
<organism evidence="3 4">
    <name type="scientific">Streptococcus urinalis 2285-97</name>
    <dbReference type="NCBI Taxonomy" id="764291"/>
    <lineage>
        <taxon>Bacteria</taxon>
        <taxon>Bacillati</taxon>
        <taxon>Bacillota</taxon>
        <taxon>Bacilli</taxon>
        <taxon>Lactobacillales</taxon>
        <taxon>Streptococcaceae</taxon>
        <taxon>Streptococcus</taxon>
    </lineage>
</organism>
<reference evidence="3 4" key="1">
    <citation type="journal article" date="2014" name="Int. J. Syst. Evol. Microbiol.">
        <title>Phylogenomics and the dynamic genome evolution of the genus Streptococcus.</title>
        <authorList>
            <consortium name="The Broad Institute Genome Sequencing Platform"/>
            <person name="Richards V.P."/>
            <person name="Palmer S.R."/>
            <person name="Pavinski Bitar P.D."/>
            <person name="Qin X."/>
            <person name="Weinstock G.M."/>
            <person name="Highlander S.K."/>
            <person name="Town C.D."/>
            <person name="Burne R.A."/>
            <person name="Stanhope M.J."/>
        </authorList>
    </citation>
    <scope>NUCLEOTIDE SEQUENCE [LARGE SCALE GENOMIC DNA]</scope>
    <source>
        <strain evidence="3 4">2285-97</strain>
    </source>
</reference>
<protein>
    <submittedName>
        <fullName evidence="3">Flavin reductase</fullName>
        <ecNumber evidence="3">1.7.-.-</ecNumber>
    </submittedName>
</protein>
<dbReference type="InterPro" id="IPR005025">
    <property type="entry name" value="FMN_Rdtase-like_dom"/>
</dbReference>
<dbReference type="Gene3D" id="3.30.450.20">
    <property type="entry name" value="PAS domain"/>
    <property type="match status" value="1"/>
</dbReference>
<evidence type="ECO:0000259" key="2">
    <source>
        <dbReference type="Pfam" id="PF03358"/>
    </source>
</evidence>
<dbReference type="Proteomes" id="UP000005388">
    <property type="component" value="Unassembled WGS sequence"/>
</dbReference>
<dbReference type="RefSeq" id="WP_006739556.1">
    <property type="nucleotide sequence ID" value="NZ_AEUZ02000001.1"/>
</dbReference>
<keyword evidence="4" id="KW-1185">Reference proteome</keyword>
<feature type="region of interest" description="Disordered" evidence="1">
    <location>
        <begin position="373"/>
        <end position="422"/>
    </location>
</feature>
<dbReference type="STRING" id="764291.STRUR_0175"/>
<dbReference type="InterPro" id="IPR029039">
    <property type="entry name" value="Flavoprotein-like_sf"/>
</dbReference>
<evidence type="ECO:0000313" key="3">
    <source>
        <dbReference type="EMBL" id="EHJ56814.1"/>
    </source>
</evidence>
<sequence>MKFVGLVGSNAEKSYNRMLLEFIRKQFKTKFELELLEIKDVPMFNQDDDQSQSFAVQYLYNKINRADGVIIATPEHNHTITPALKSTLEWLSFNLHPFENKPVMIVGASYYDQGTSRAQVHLRKILDAPGVNAYTLPGNEFLLGKAKEAFDDNGNIINEGTVKFLETCLDNFIKYVGVVSTLRQPKPIEPEDLDAGKPIATTIREVDPDDPDWLEKASKIVGAVEGDTYVKLDNGLLTVDQINMFLKAMPFELTYADDNNQFLYYNSQHQDPDTMFAKRVPEQVGNRLSTVHGSLPPARMKNVEWVIGSLRNGNEEYVRTIVPGSPAEIINTHNYQAMYYPDGSYAGINEIVFNFKPWLDWYLKETGQYLAGGKAGSPSATDATSGASDAGGHSADVTSGASDTGQAAAAPAADATSGASEK</sequence>
<gene>
    <name evidence="3" type="ORF">STRUR_0175</name>
</gene>
<dbReference type="Pfam" id="PF03358">
    <property type="entry name" value="FMN_red"/>
    <property type="match status" value="1"/>
</dbReference>